<dbReference type="Proteomes" id="UP000324222">
    <property type="component" value="Unassembled WGS sequence"/>
</dbReference>
<organism evidence="1 2">
    <name type="scientific">Portunus trituberculatus</name>
    <name type="common">Swimming crab</name>
    <name type="synonym">Neptunus trituberculatus</name>
    <dbReference type="NCBI Taxonomy" id="210409"/>
    <lineage>
        <taxon>Eukaryota</taxon>
        <taxon>Metazoa</taxon>
        <taxon>Ecdysozoa</taxon>
        <taxon>Arthropoda</taxon>
        <taxon>Crustacea</taxon>
        <taxon>Multicrustacea</taxon>
        <taxon>Malacostraca</taxon>
        <taxon>Eumalacostraca</taxon>
        <taxon>Eucarida</taxon>
        <taxon>Decapoda</taxon>
        <taxon>Pleocyemata</taxon>
        <taxon>Brachyura</taxon>
        <taxon>Eubrachyura</taxon>
        <taxon>Portunoidea</taxon>
        <taxon>Portunidae</taxon>
        <taxon>Portuninae</taxon>
        <taxon>Portunus</taxon>
    </lineage>
</organism>
<evidence type="ECO:0000313" key="2">
    <source>
        <dbReference type="Proteomes" id="UP000324222"/>
    </source>
</evidence>
<gene>
    <name evidence="1" type="ORF">E2C01_080771</name>
</gene>
<protein>
    <submittedName>
        <fullName evidence="1">Uncharacterized protein</fullName>
    </submittedName>
</protein>
<dbReference type="EMBL" id="VSRR010070139">
    <property type="protein sequence ID" value="MPC85964.1"/>
    <property type="molecule type" value="Genomic_DNA"/>
</dbReference>
<name>A0A5B7J0H4_PORTR</name>
<sequence length="70" mass="8154">MMEYLWQIHTGIKGVVRDAITQQGLPNAVIHVKNVTRINDTHVRDDHINHDVTSGRWRCWGKGRGHRERS</sequence>
<accession>A0A5B7J0H4</accession>
<comment type="caution">
    <text evidence="1">The sequence shown here is derived from an EMBL/GenBank/DDBJ whole genome shotgun (WGS) entry which is preliminary data.</text>
</comment>
<dbReference type="AlphaFoldDB" id="A0A5B7J0H4"/>
<reference evidence="1 2" key="1">
    <citation type="submission" date="2019-05" db="EMBL/GenBank/DDBJ databases">
        <title>Another draft genome of Portunus trituberculatus and its Hox gene families provides insights of decapod evolution.</title>
        <authorList>
            <person name="Jeong J.-H."/>
            <person name="Song I."/>
            <person name="Kim S."/>
            <person name="Choi T."/>
            <person name="Kim D."/>
            <person name="Ryu S."/>
            <person name="Kim W."/>
        </authorList>
    </citation>
    <scope>NUCLEOTIDE SEQUENCE [LARGE SCALE GENOMIC DNA]</scope>
    <source>
        <tissue evidence="1">Muscle</tissue>
    </source>
</reference>
<keyword evidence="2" id="KW-1185">Reference proteome</keyword>
<proteinExistence type="predicted"/>
<dbReference type="Gene3D" id="2.60.40.1120">
    <property type="entry name" value="Carboxypeptidase-like, regulatory domain"/>
    <property type="match status" value="1"/>
</dbReference>
<dbReference type="OrthoDB" id="10249045at2759"/>
<evidence type="ECO:0000313" key="1">
    <source>
        <dbReference type="EMBL" id="MPC85964.1"/>
    </source>
</evidence>